<dbReference type="CDD" id="cd01421">
    <property type="entry name" value="IMPCH"/>
    <property type="match status" value="1"/>
</dbReference>
<dbReference type="SMART" id="SM00851">
    <property type="entry name" value="MGS"/>
    <property type="match status" value="1"/>
</dbReference>
<keyword evidence="13" id="KW-1185">Reference proteome</keyword>
<dbReference type="Proteomes" id="UP000199207">
    <property type="component" value="Unassembled WGS sequence"/>
</dbReference>
<dbReference type="UniPathway" id="UPA00074">
    <property type="reaction ID" value="UER00133"/>
</dbReference>
<dbReference type="Pfam" id="PF02142">
    <property type="entry name" value="MGS"/>
    <property type="match status" value="1"/>
</dbReference>
<dbReference type="EC" id="3.5.4.10" evidence="10"/>
<protein>
    <recommendedName>
        <fullName evidence="10">Bifunctional purine biosynthesis protein PurH</fullName>
    </recommendedName>
    <domain>
        <recommendedName>
            <fullName evidence="10">Phosphoribosylaminoimidazolecarboxamide formyltransferase</fullName>
            <ecNumber evidence="10">2.1.2.3</ecNumber>
        </recommendedName>
        <alternativeName>
            <fullName evidence="10">AICAR transformylase</fullName>
        </alternativeName>
    </domain>
    <domain>
        <recommendedName>
            <fullName evidence="10">IMP cyclohydrolase</fullName>
            <ecNumber evidence="10">3.5.4.10</ecNumber>
        </recommendedName>
        <alternativeName>
            <fullName evidence="10">ATIC</fullName>
        </alternativeName>
        <alternativeName>
            <fullName evidence="10">IMP synthase</fullName>
        </alternativeName>
        <alternativeName>
            <fullName evidence="10">Inosinicase</fullName>
        </alternativeName>
    </domain>
</protein>
<evidence type="ECO:0000259" key="11">
    <source>
        <dbReference type="PROSITE" id="PS51855"/>
    </source>
</evidence>
<dbReference type="HAMAP" id="MF_00139">
    <property type="entry name" value="PurH"/>
    <property type="match status" value="1"/>
</dbReference>
<feature type="domain" description="MGS-like" evidence="11">
    <location>
        <begin position="1"/>
        <end position="150"/>
    </location>
</feature>
<keyword evidence="7 10" id="KW-0511">Multifunctional enzyme</keyword>
<dbReference type="InterPro" id="IPR036914">
    <property type="entry name" value="MGS-like_dom_sf"/>
</dbReference>
<dbReference type="OrthoDB" id="9802065at2"/>
<comment type="catalytic activity">
    <reaction evidence="9 10">
        <text>IMP + H2O = 5-formamido-1-(5-phospho-D-ribosyl)imidazole-4-carboxamide</text>
        <dbReference type="Rhea" id="RHEA:18445"/>
        <dbReference type="ChEBI" id="CHEBI:15377"/>
        <dbReference type="ChEBI" id="CHEBI:58053"/>
        <dbReference type="ChEBI" id="CHEBI:58467"/>
        <dbReference type="EC" id="3.5.4.10"/>
    </reaction>
</comment>
<dbReference type="Gene3D" id="3.40.50.1380">
    <property type="entry name" value="Methylglyoxal synthase-like domain"/>
    <property type="match status" value="1"/>
</dbReference>
<evidence type="ECO:0000256" key="10">
    <source>
        <dbReference type="HAMAP-Rule" id="MF_00139"/>
    </source>
</evidence>
<organism evidence="12 13">
    <name type="scientific">Streptomyces aidingensis</name>
    <dbReference type="NCBI Taxonomy" id="910347"/>
    <lineage>
        <taxon>Bacteria</taxon>
        <taxon>Bacillati</taxon>
        <taxon>Actinomycetota</taxon>
        <taxon>Actinomycetes</taxon>
        <taxon>Kitasatosporales</taxon>
        <taxon>Streptomycetaceae</taxon>
        <taxon>Streptomyces</taxon>
    </lineage>
</organism>
<evidence type="ECO:0000256" key="3">
    <source>
        <dbReference type="ARBA" id="ARBA00007667"/>
    </source>
</evidence>
<dbReference type="GO" id="GO:0005829">
    <property type="term" value="C:cytosol"/>
    <property type="evidence" value="ECO:0007669"/>
    <property type="project" value="TreeGrafter"/>
</dbReference>
<proteinExistence type="inferred from homology"/>
<evidence type="ECO:0000256" key="6">
    <source>
        <dbReference type="ARBA" id="ARBA00022801"/>
    </source>
</evidence>
<dbReference type="InterPro" id="IPR011607">
    <property type="entry name" value="MGS-like_dom"/>
</dbReference>
<keyword evidence="5 10" id="KW-0658">Purine biosynthesis</keyword>
<dbReference type="NCBIfam" id="NF002049">
    <property type="entry name" value="PRK00881.1"/>
    <property type="match status" value="1"/>
</dbReference>
<dbReference type="SUPFAM" id="SSF53927">
    <property type="entry name" value="Cytidine deaminase-like"/>
    <property type="match status" value="1"/>
</dbReference>
<dbReference type="Pfam" id="PF01808">
    <property type="entry name" value="AICARFT_IMPCHas"/>
    <property type="match status" value="1"/>
</dbReference>
<dbReference type="PANTHER" id="PTHR11692">
    <property type="entry name" value="BIFUNCTIONAL PURINE BIOSYNTHESIS PROTEIN PURH"/>
    <property type="match status" value="1"/>
</dbReference>
<name>A0A1I1EJY5_9ACTN</name>
<evidence type="ECO:0000256" key="9">
    <source>
        <dbReference type="ARBA" id="ARBA00050687"/>
    </source>
</evidence>
<keyword evidence="4 10" id="KW-0808">Transferase</keyword>
<evidence type="ECO:0000256" key="4">
    <source>
        <dbReference type="ARBA" id="ARBA00022679"/>
    </source>
</evidence>
<evidence type="ECO:0000256" key="7">
    <source>
        <dbReference type="ARBA" id="ARBA00023268"/>
    </source>
</evidence>
<dbReference type="PROSITE" id="PS51855">
    <property type="entry name" value="MGS"/>
    <property type="match status" value="1"/>
</dbReference>
<dbReference type="InterPro" id="IPR002695">
    <property type="entry name" value="PurH-like"/>
</dbReference>
<comment type="similarity">
    <text evidence="3 10">Belongs to the PurH family.</text>
</comment>
<evidence type="ECO:0000256" key="5">
    <source>
        <dbReference type="ARBA" id="ARBA00022755"/>
    </source>
</evidence>
<evidence type="ECO:0000256" key="1">
    <source>
        <dbReference type="ARBA" id="ARBA00004844"/>
    </source>
</evidence>
<dbReference type="EC" id="2.1.2.3" evidence="10"/>
<reference evidence="12 13" key="1">
    <citation type="submission" date="2016-10" db="EMBL/GenBank/DDBJ databases">
        <authorList>
            <person name="de Groot N.N."/>
        </authorList>
    </citation>
    <scope>NUCLEOTIDE SEQUENCE [LARGE SCALE GENOMIC DNA]</scope>
    <source>
        <strain evidence="12 13">CGMCC 4.5739</strain>
    </source>
</reference>
<dbReference type="Gene3D" id="3.40.140.20">
    <property type="match status" value="2"/>
</dbReference>
<dbReference type="SUPFAM" id="SSF52335">
    <property type="entry name" value="Methylglyoxal synthase-like"/>
    <property type="match status" value="1"/>
</dbReference>
<evidence type="ECO:0000256" key="2">
    <source>
        <dbReference type="ARBA" id="ARBA00004954"/>
    </source>
</evidence>
<dbReference type="GO" id="GO:0006189">
    <property type="term" value="P:'de novo' IMP biosynthetic process"/>
    <property type="evidence" value="ECO:0007669"/>
    <property type="project" value="UniProtKB-UniRule"/>
</dbReference>
<dbReference type="AlphaFoldDB" id="A0A1I1EJY5"/>
<dbReference type="GO" id="GO:0003937">
    <property type="term" value="F:IMP cyclohydrolase activity"/>
    <property type="evidence" value="ECO:0007669"/>
    <property type="project" value="UniProtKB-UniRule"/>
</dbReference>
<dbReference type="SMART" id="SM00798">
    <property type="entry name" value="AICARFT_IMPCHas"/>
    <property type="match status" value="1"/>
</dbReference>
<comment type="domain">
    <text evidence="10">The IMP cyclohydrolase activity resides in the N-terminal region.</text>
</comment>
<keyword evidence="6 10" id="KW-0378">Hydrolase</keyword>
<accession>A0A1I1EJY5</accession>
<dbReference type="InterPro" id="IPR024051">
    <property type="entry name" value="AICAR_Tfase_dup_dom_sf"/>
</dbReference>
<dbReference type="FunFam" id="3.40.140.20:FF:000001">
    <property type="entry name" value="Bifunctional purine biosynthesis protein PurH"/>
    <property type="match status" value="1"/>
</dbReference>
<dbReference type="NCBIfam" id="TIGR00355">
    <property type="entry name" value="purH"/>
    <property type="match status" value="1"/>
</dbReference>
<dbReference type="PANTHER" id="PTHR11692:SF0">
    <property type="entry name" value="BIFUNCTIONAL PURINE BIOSYNTHESIS PROTEIN ATIC"/>
    <property type="match status" value="1"/>
</dbReference>
<dbReference type="InterPro" id="IPR016193">
    <property type="entry name" value="Cytidine_deaminase-like"/>
</dbReference>
<comment type="catalytic activity">
    <reaction evidence="8 10">
        <text>(6R)-10-formyltetrahydrofolate + 5-amino-1-(5-phospho-beta-D-ribosyl)imidazole-4-carboxamide = 5-formamido-1-(5-phospho-D-ribosyl)imidazole-4-carboxamide + (6S)-5,6,7,8-tetrahydrofolate</text>
        <dbReference type="Rhea" id="RHEA:22192"/>
        <dbReference type="ChEBI" id="CHEBI:57453"/>
        <dbReference type="ChEBI" id="CHEBI:58467"/>
        <dbReference type="ChEBI" id="CHEBI:58475"/>
        <dbReference type="ChEBI" id="CHEBI:195366"/>
        <dbReference type="EC" id="2.1.2.3"/>
    </reaction>
</comment>
<dbReference type="EMBL" id="FOLM01000001">
    <property type="protein sequence ID" value="SFB85213.1"/>
    <property type="molecule type" value="Genomic_DNA"/>
</dbReference>
<dbReference type="GO" id="GO:0004643">
    <property type="term" value="F:phosphoribosylaminoimidazolecarboxamide formyltransferase activity"/>
    <property type="evidence" value="ECO:0007669"/>
    <property type="project" value="UniProtKB-UniRule"/>
</dbReference>
<dbReference type="FunFam" id="3.40.140.20:FF:000002">
    <property type="entry name" value="Bifunctional purine biosynthesis protein PurH"/>
    <property type="match status" value="1"/>
</dbReference>
<evidence type="ECO:0000256" key="8">
    <source>
        <dbReference type="ARBA" id="ARBA00050488"/>
    </source>
</evidence>
<evidence type="ECO:0000313" key="13">
    <source>
        <dbReference type="Proteomes" id="UP000199207"/>
    </source>
</evidence>
<dbReference type="FunFam" id="3.40.50.1380:FF:000001">
    <property type="entry name" value="Bifunctional purine biosynthesis protein PurH"/>
    <property type="match status" value="1"/>
</dbReference>
<sequence>MTAEKLPIRRALVSVYDKTGLAELARGLHEAGVALVSTGSTARRIADAGVPVTPVEELTGFPECLDGRVKTLHPRVHAGILADRRLADHRRQLAELEVEPFDLVVVNLYPFRETVASGAAPDECVEQIDIGGPSMVRAAAKNHPSVAVVVNPERYGDVLAAAAEGGFDLAARRRLAAEAFQHTAAYDTAVASWFAEEYAPDPAPLPDFAGIAFQRQQVLRYGENPHQPAALYGDGSGTGLAAAEQLHGKEMSYNNYVDTEAARRAAHDHDRPCVAIIKHANPCGIAVGDDVAEAHRKAHACDPVSAFGGVIAVNRPVSVAMAEQVAEIFTEVIIAPEYEEGALSVLTRKKNIRVLRCPDAPAVRRELRPIEGGLLVQERDVFQADGDDPAHWTLAAGQPLDEAGLAGLAFAWRACRAVKSNAILLARDGASVGVGMGQVNRVDSARLAVQRAGAERAAGSCAASDAFFPFPDGLQVLIDAGVKAVVQPGGSVRDQQVIDAAEAAGITMYLTGTRHFFH</sequence>
<comment type="pathway">
    <text evidence="2 10">Purine metabolism; IMP biosynthesis via de novo pathway; 5-formamido-1-(5-phospho-D-ribosyl)imidazole-4-carboxamide from 5-amino-1-(5-phospho-D-ribosyl)imidazole-4-carboxamide (10-formyl THF route): step 1/1.</text>
</comment>
<dbReference type="PIRSF" id="PIRSF000414">
    <property type="entry name" value="AICARFT_IMPCHas"/>
    <property type="match status" value="1"/>
</dbReference>
<dbReference type="RefSeq" id="WP_093836711.1">
    <property type="nucleotide sequence ID" value="NZ_FOLM01000001.1"/>
</dbReference>
<evidence type="ECO:0000313" key="12">
    <source>
        <dbReference type="EMBL" id="SFB85213.1"/>
    </source>
</evidence>
<dbReference type="STRING" id="910347.SAMN05421773_101261"/>
<gene>
    <name evidence="10" type="primary">purH</name>
    <name evidence="12" type="ORF">SAMN05421773_101261</name>
</gene>
<comment type="pathway">
    <text evidence="1 10">Purine metabolism; IMP biosynthesis via de novo pathway; IMP from 5-formamido-1-(5-phospho-D-ribosyl)imidazole-4-carboxamide: step 1/1.</text>
</comment>